<evidence type="ECO:0000313" key="2">
    <source>
        <dbReference type="Proteomes" id="UP001215598"/>
    </source>
</evidence>
<organism evidence="1 2">
    <name type="scientific">Mycena metata</name>
    <dbReference type="NCBI Taxonomy" id="1033252"/>
    <lineage>
        <taxon>Eukaryota</taxon>
        <taxon>Fungi</taxon>
        <taxon>Dikarya</taxon>
        <taxon>Basidiomycota</taxon>
        <taxon>Agaricomycotina</taxon>
        <taxon>Agaricomycetes</taxon>
        <taxon>Agaricomycetidae</taxon>
        <taxon>Agaricales</taxon>
        <taxon>Marasmiineae</taxon>
        <taxon>Mycenaceae</taxon>
        <taxon>Mycena</taxon>
    </lineage>
</organism>
<accession>A0AAD7N168</accession>
<protein>
    <submittedName>
        <fullName evidence="1">Uncharacterized protein</fullName>
    </submittedName>
</protein>
<keyword evidence="2" id="KW-1185">Reference proteome</keyword>
<dbReference type="EMBL" id="JARKIB010000097">
    <property type="protein sequence ID" value="KAJ7741887.1"/>
    <property type="molecule type" value="Genomic_DNA"/>
</dbReference>
<sequence>MPEELHGDLGGNVMSQYFELFGRTKPRSQADTSVEVVRVEGLGLGRSTGSSPPEARMERFLSPGVKCPHTSSSFWHAFKSQESSAGRVRFGSGSVRRSNPFEPEHDSAFSGRKKLSERTFVEYCGVLGPPVSYQDGLEARPWVVLNPETSPKSLYKRPLRFRVRFRFSFFLRDVNAEPEPRVRFNHWPNVEPERGVQSGSVQQANFSELHRQLGGTWLPGVGAVCNACRPLLVATWGSTGRQAEEPIATSCDHFPLTASYEHLYQSLDVPSA</sequence>
<comment type="caution">
    <text evidence="1">The sequence shown here is derived from an EMBL/GenBank/DDBJ whole genome shotgun (WGS) entry which is preliminary data.</text>
</comment>
<dbReference type="AlphaFoldDB" id="A0AAD7N168"/>
<proteinExistence type="predicted"/>
<dbReference type="Proteomes" id="UP001215598">
    <property type="component" value="Unassembled WGS sequence"/>
</dbReference>
<gene>
    <name evidence="1" type="ORF">B0H16DRAFT_1464334</name>
</gene>
<name>A0AAD7N168_9AGAR</name>
<reference evidence="1" key="1">
    <citation type="submission" date="2023-03" db="EMBL/GenBank/DDBJ databases">
        <title>Massive genome expansion in bonnet fungi (Mycena s.s.) driven by repeated elements and novel gene families across ecological guilds.</title>
        <authorList>
            <consortium name="Lawrence Berkeley National Laboratory"/>
            <person name="Harder C.B."/>
            <person name="Miyauchi S."/>
            <person name="Viragh M."/>
            <person name="Kuo A."/>
            <person name="Thoen E."/>
            <person name="Andreopoulos B."/>
            <person name="Lu D."/>
            <person name="Skrede I."/>
            <person name="Drula E."/>
            <person name="Henrissat B."/>
            <person name="Morin E."/>
            <person name="Kohler A."/>
            <person name="Barry K."/>
            <person name="LaButti K."/>
            <person name="Morin E."/>
            <person name="Salamov A."/>
            <person name="Lipzen A."/>
            <person name="Mereny Z."/>
            <person name="Hegedus B."/>
            <person name="Baldrian P."/>
            <person name="Stursova M."/>
            <person name="Weitz H."/>
            <person name="Taylor A."/>
            <person name="Grigoriev I.V."/>
            <person name="Nagy L.G."/>
            <person name="Martin F."/>
            <person name="Kauserud H."/>
        </authorList>
    </citation>
    <scope>NUCLEOTIDE SEQUENCE</scope>
    <source>
        <strain evidence="1">CBHHK182m</strain>
    </source>
</reference>
<evidence type="ECO:0000313" key="1">
    <source>
        <dbReference type="EMBL" id="KAJ7741887.1"/>
    </source>
</evidence>